<dbReference type="EMBL" id="QWGA01000003">
    <property type="protein sequence ID" value="RIJ31181.1"/>
    <property type="molecule type" value="Genomic_DNA"/>
</dbReference>
<dbReference type="OrthoDB" id="7270696at2"/>
<dbReference type="Proteomes" id="UP000265845">
    <property type="component" value="Unassembled WGS sequence"/>
</dbReference>
<dbReference type="RefSeq" id="WP_119452682.1">
    <property type="nucleotide sequence ID" value="NZ_QWGA01000003.1"/>
</dbReference>
<reference evidence="1 2" key="1">
    <citation type="submission" date="2018-08" db="EMBL/GenBank/DDBJ databases">
        <title>Henriciella mobilis sp. nov., isolated from seawater.</title>
        <authorList>
            <person name="Cheng H."/>
            <person name="Wu Y.-H."/>
            <person name="Xu X.-W."/>
            <person name="Guo L.-L."/>
        </authorList>
    </citation>
    <scope>NUCLEOTIDE SEQUENCE [LARGE SCALE GENOMIC DNA]</scope>
    <source>
        <strain evidence="1 2">CCUG67844</strain>
    </source>
</reference>
<comment type="caution">
    <text evidence="1">The sequence shown here is derived from an EMBL/GenBank/DDBJ whole genome shotgun (WGS) entry which is preliminary data.</text>
</comment>
<protein>
    <submittedName>
        <fullName evidence="1">Uncharacterized protein</fullName>
    </submittedName>
</protein>
<dbReference type="AlphaFoldDB" id="A0A399RKH7"/>
<gene>
    <name evidence="1" type="ORF">D1222_02645</name>
</gene>
<evidence type="ECO:0000313" key="1">
    <source>
        <dbReference type="EMBL" id="RIJ31181.1"/>
    </source>
</evidence>
<name>A0A399RKH7_9PROT</name>
<organism evidence="1 2">
    <name type="scientific">Henriciella algicola</name>
    <dbReference type="NCBI Taxonomy" id="1608422"/>
    <lineage>
        <taxon>Bacteria</taxon>
        <taxon>Pseudomonadati</taxon>
        <taxon>Pseudomonadota</taxon>
        <taxon>Alphaproteobacteria</taxon>
        <taxon>Hyphomonadales</taxon>
        <taxon>Hyphomonadaceae</taxon>
        <taxon>Henriciella</taxon>
    </lineage>
</organism>
<accession>A0A399RKH7</accession>
<proteinExistence type="predicted"/>
<keyword evidence="2" id="KW-1185">Reference proteome</keyword>
<evidence type="ECO:0000313" key="2">
    <source>
        <dbReference type="Proteomes" id="UP000265845"/>
    </source>
</evidence>
<sequence length="114" mass="12929">MSTPKKYEDIDFEPPQKVADEAEKGLKLREEFDRGGTDVGVARARDLKNRKSLSPDTIERMVSYFARHEVDKKADDFGNDDDPSAGYIAWLLWGGDSGKDWCERVKSQMEKADA</sequence>